<dbReference type="InterPro" id="IPR050131">
    <property type="entry name" value="Peptidase_S8_subtilisin-like"/>
</dbReference>
<dbReference type="PROSITE" id="PS51892">
    <property type="entry name" value="SUBTILASE"/>
    <property type="match status" value="1"/>
</dbReference>
<comment type="similarity">
    <text evidence="1 5">Belongs to the peptidase S8 family.</text>
</comment>
<feature type="active site" description="Charge relay system" evidence="5">
    <location>
        <position position="172"/>
    </location>
</feature>
<organism evidence="9 10">
    <name type="scientific">Candidatus Kurthia intestinigallinarum</name>
    <dbReference type="NCBI Taxonomy" id="1562256"/>
    <lineage>
        <taxon>Bacteria</taxon>
        <taxon>Bacillati</taxon>
        <taxon>Bacillota</taxon>
        <taxon>Bacilli</taxon>
        <taxon>Bacillales</taxon>
        <taxon>Caryophanaceae</taxon>
        <taxon>Kurthia</taxon>
    </lineage>
</organism>
<dbReference type="PROSITE" id="PS00137">
    <property type="entry name" value="SUBTILASE_HIS"/>
    <property type="match status" value="1"/>
</dbReference>
<sequence length="592" mass="63253">MNWKKWCLTIGASAWLAVAAPQFAHAAEHEDVFIIYKNDAGKQAIEENATAIVKDFEAFKTIEGTFSDDALRILKSDANIQVIEKNATTYETSARYTTADLLSITNLSWSSKMTGITRPWTLGLTGNGVKVGVIDTGVAKVSGMDHVTRLSFVQDNPATSVDESTVYDTENHGTGVAGIITANSVKDGTNTVVGLAPNADVYSLKVFEGDNAEMSTILSAVEWSIENNLTVLNMSLGSAEPDAILERAIKAANAAGVTIIAASGNESSLSALAPVDYPAAYSGVIGVGAVDQQKVRSYFSNVGDTVDFVAPGESLRLLSKSGGIRVDSGTSFAAPHITAMITLLKEKYPTATTAQLQALLKKYSEDLGVSGRDDLYGNGLPNLAAFVTDGKLPTVENEPITPSPGDSDGSGLPIDTDDEAIETKSDAQQFISNNQYKITTWLSAIQEGRKIGLRTKFTPLYSLYSDLASPEKKLVKAYNKKIKTIVTSATTKSTKISATNLTKMASAKTTQIRFTTPIKPSTLTENRVVIYRAGKEVSGFKLTKASSGKAIRLTTTKTLAKGNYVIMIDPTKLKTKTSKAITTPFAIKFTVK</sequence>
<dbReference type="SUPFAM" id="SSF52743">
    <property type="entry name" value="Subtilisin-like"/>
    <property type="match status" value="1"/>
</dbReference>
<evidence type="ECO:0000256" key="2">
    <source>
        <dbReference type="ARBA" id="ARBA00022670"/>
    </source>
</evidence>
<keyword evidence="7" id="KW-0732">Signal</keyword>
<gene>
    <name evidence="9" type="ORF">QI30_13195</name>
</gene>
<keyword evidence="3 5" id="KW-0378">Hydrolase</keyword>
<accession>A0A433RS09</accession>
<dbReference type="OrthoDB" id="9798386at2"/>
<dbReference type="InterPro" id="IPR023828">
    <property type="entry name" value="Peptidase_S8_Ser-AS"/>
</dbReference>
<evidence type="ECO:0000259" key="8">
    <source>
        <dbReference type="Pfam" id="PF00082"/>
    </source>
</evidence>
<feature type="region of interest" description="Disordered" evidence="6">
    <location>
        <begin position="394"/>
        <end position="417"/>
    </location>
</feature>
<evidence type="ECO:0000256" key="1">
    <source>
        <dbReference type="ARBA" id="ARBA00011073"/>
    </source>
</evidence>
<dbReference type="RefSeq" id="WP_126991097.1">
    <property type="nucleotide sequence ID" value="NZ_JTFC01000032.1"/>
</dbReference>
<evidence type="ECO:0000313" key="10">
    <source>
        <dbReference type="Proteomes" id="UP000288623"/>
    </source>
</evidence>
<name>A0A433RS09_9BACL</name>
<dbReference type="PROSITE" id="PS00138">
    <property type="entry name" value="SUBTILASE_SER"/>
    <property type="match status" value="1"/>
</dbReference>
<evidence type="ECO:0000256" key="6">
    <source>
        <dbReference type="SAM" id="MobiDB-lite"/>
    </source>
</evidence>
<dbReference type="InterPro" id="IPR036852">
    <property type="entry name" value="Peptidase_S8/S53_dom_sf"/>
</dbReference>
<evidence type="ECO:0000256" key="4">
    <source>
        <dbReference type="ARBA" id="ARBA00022825"/>
    </source>
</evidence>
<evidence type="ECO:0000256" key="5">
    <source>
        <dbReference type="PROSITE-ProRule" id="PRU01240"/>
    </source>
</evidence>
<evidence type="ECO:0000256" key="7">
    <source>
        <dbReference type="SAM" id="SignalP"/>
    </source>
</evidence>
<dbReference type="Pfam" id="PF00082">
    <property type="entry name" value="Peptidase_S8"/>
    <property type="match status" value="1"/>
</dbReference>
<feature type="active site" description="Charge relay system" evidence="5">
    <location>
        <position position="331"/>
    </location>
</feature>
<dbReference type="AlphaFoldDB" id="A0A433RS09"/>
<evidence type="ECO:0000313" key="9">
    <source>
        <dbReference type="EMBL" id="RUS54368.1"/>
    </source>
</evidence>
<dbReference type="Gene3D" id="3.40.50.200">
    <property type="entry name" value="Peptidase S8/S53 domain"/>
    <property type="match status" value="1"/>
</dbReference>
<feature type="signal peptide" evidence="7">
    <location>
        <begin position="1"/>
        <end position="26"/>
    </location>
</feature>
<protein>
    <recommendedName>
        <fullName evidence="8">Peptidase S8/S53 domain-containing protein</fullName>
    </recommendedName>
</protein>
<keyword evidence="10" id="KW-1185">Reference proteome</keyword>
<dbReference type="GO" id="GO:0004252">
    <property type="term" value="F:serine-type endopeptidase activity"/>
    <property type="evidence" value="ECO:0007669"/>
    <property type="project" value="UniProtKB-UniRule"/>
</dbReference>
<comment type="caution">
    <text evidence="9">The sequence shown here is derived from an EMBL/GenBank/DDBJ whole genome shotgun (WGS) entry which is preliminary data.</text>
</comment>
<dbReference type="InterPro" id="IPR000209">
    <property type="entry name" value="Peptidase_S8/S53_dom"/>
</dbReference>
<feature type="domain" description="Peptidase S8/S53" evidence="8">
    <location>
        <begin position="126"/>
        <end position="379"/>
    </location>
</feature>
<keyword evidence="4 5" id="KW-0720">Serine protease</keyword>
<dbReference type="InterPro" id="IPR015500">
    <property type="entry name" value="Peptidase_S8_subtilisin-rel"/>
</dbReference>
<dbReference type="PRINTS" id="PR00723">
    <property type="entry name" value="SUBTILISIN"/>
</dbReference>
<keyword evidence="2 5" id="KW-0645">Protease</keyword>
<dbReference type="PANTHER" id="PTHR43806">
    <property type="entry name" value="PEPTIDASE S8"/>
    <property type="match status" value="1"/>
</dbReference>
<evidence type="ECO:0000256" key="3">
    <source>
        <dbReference type="ARBA" id="ARBA00022801"/>
    </source>
</evidence>
<reference evidence="9 10" key="1">
    <citation type="submission" date="2014-11" db="EMBL/GenBank/DDBJ databases">
        <title>Genome sequence and analysis of novel Kurthia sp.</title>
        <authorList>
            <person name="Lawson J.N."/>
            <person name="Gonzalez J.E."/>
            <person name="Rinauldi L."/>
            <person name="Xuan Z."/>
            <person name="Firman A."/>
            <person name="Shaddox L."/>
            <person name="Trudeau A."/>
            <person name="Shah S."/>
            <person name="Reiman D."/>
        </authorList>
    </citation>
    <scope>NUCLEOTIDE SEQUENCE [LARGE SCALE GENOMIC DNA]</scope>
    <source>
        <strain evidence="9 10">3B1D</strain>
    </source>
</reference>
<dbReference type="EMBL" id="JTFC01000032">
    <property type="protein sequence ID" value="RUS54368.1"/>
    <property type="molecule type" value="Genomic_DNA"/>
</dbReference>
<dbReference type="GO" id="GO:0006508">
    <property type="term" value="P:proteolysis"/>
    <property type="evidence" value="ECO:0007669"/>
    <property type="project" value="UniProtKB-KW"/>
</dbReference>
<dbReference type="Proteomes" id="UP000288623">
    <property type="component" value="Unassembled WGS sequence"/>
</dbReference>
<feature type="chain" id="PRO_5019510102" description="Peptidase S8/S53 domain-containing protein" evidence="7">
    <location>
        <begin position="27"/>
        <end position="592"/>
    </location>
</feature>
<proteinExistence type="inferred from homology"/>
<dbReference type="PANTHER" id="PTHR43806:SF11">
    <property type="entry name" value="CEREVISIN-RELATED"/>
    <property type="match status" value="1"/>
</dbReference>
<feature type="active site" description="Charge relay system" evidence="5">
    <location>
        <position position="135"/>
    </location>
</feature>
<dbReference type="InterPro" id="IPR022398">
    <property type="entry name" value="Peptidase_S8_His-AS"/>
</dbReference>